<proteinExistence type="predicted"/>
<evidence type="ECO:0000313" key="3">
    <source>
        <dbReference type="EMBL" id="ASJ01658.1"/>
    </source>
</evidence>
<keyword evidence="4" id="KW-1185">Reference proteome</keyword>
<keyword evidence="1" id="KW-0812">Transmembrane</keyword>
<keyword evidence="1" id="KW-0472">Membrane</keyword>
<reference evidence="3 4" key="1">
    <citation type="submission" date="2016-03" db="EMBL/GenBank/DDBJ databases">
        <title>Complete genome sequence of Thermococcus gorgonarius.</title>
        <authorList>
            <person name="Oger P.M."/>
        </authorList>
    </citation>
    <scope>NUCLEOTIDE SEQUENCE [LARGE SCALE GENOMIC DNA]</scope>
    <source>
        <strain evidence="3 4">W-12</strain>
    </source>
</reference>
<protein>
    <recommendedName>
        <fullName evidence="2">DUF4350 domain-containing protein</fullName>
    </recommendedName>
</protein>
<dbReference type="RefSeq" id="WP_088885989.1">
    <property type="nucleotide sequence ID" value="NZ_CP014855.1"/>
</dbReference>
<feature type="transmembrane region" description="Helical" evidence="1">
    <location>
        <begin position="265"/>
        <end position="284"/>
    </location>
</feature>
<dbReference type="GeneID" id="33332743"/>
<dbReference type="InterPro" id="IPR029062">
    <property type="entry name" value="Class_I_gatase-like"/>
</dbReference>
<sequence>MRKTVKYALLVTGVFILFTMPLTVPYFKSSAQYSMFNSDWDGISKFAGLLYREGKEPVPLLGPLDSYELSGGTLMIVGPDVDYTPEEIEAIKRFVEDGNTLFISDDFGTANQILRGLNVPMGISEYPLRDFFYEIDDRFLITVRITDPVLGRGVDKVITNDPSAVIVTRKGEVYTSGTAMINFHRRPYPILAMTRYGKGRIIVLADPDILSNNLFDQNYPFLRNLVNYIPGPVYIDEGHHSDFNLYTQGTITIRRVLPKDSAQKILFLLGLLVIVYEFGMLRYLRKPFGFIVKRIIGGEDSLEEIALKLAEENGWDKKEVLEMLKSLGD</sequence>
<organism evidence="3 4">
    <name type="scientific">Thermococcus gorgonarius</name>
    <dbReference type="NCBI Taxonomy" id="71997"/>
    <lineage>
        <taxon>Archaea</taxon>
        <taxon>Methanobacteriati</taxon>
        <taxon>Methanobacteriota</taxon>
        <taxon>Thermococci</taxon>
        <taxon>Thermococcales</taxon>
        <taxon>Thermococcaceae</taxon>
        <taxon>Thermococcus</taxon>
    </lineage>
</organism>
<dbReference type="Gene3D" id="3.40.50.880">
    <property type="match status" value="1"/>
</dbReference>
<feature type="transmembrane region" description="Helical" evidence="1">
    <location>
        <begin position="7"/>
        <end position="27"/>
    </location>
</feature>
<dbReference type="Pfam" id="PF14258">
    <property type="entry name" value="DUF4350"/>
    <property type="match status" value="1"/>
</dbReference>
<name>A0A2Z2MI69_THEGO</name>
<dbReference type="OrthoDB" id="372296at2157"/>
<feature type="domain" description="DUF4350" evidence="2">
    <location>
        <begin position="36"/>
        <end position="225"/>
    </location>
</feature>
<dbReference type="KEGG" id="tgg:A3K92_09285"/>
<dbReference type="InterPro" id="IPR025646">
    <property type="entry name" value="DUF4350"/>
</dbReference>
<dbReference type="EMBL" id="CP014855">
    <property type="protein sequence ID" value="ASJ01658.1"/>
    <property type="molecule type" value="Genomic_DNA"/>
</dbReference>
<evidence type="ECO:0000313" key="4">
    <source>
        <dbReference type="Proteomes" id="UP000250134"/>
    </source>
</evidence>
<keyword evidence="1" id="KW-1133">Transmembrane helix</keyword>
<dbReference type="Proteomes" id="UP000250134">
    <property type="component" value="Chromosome"/>
</dbReference>
<evidence type="ECO:0000259" key="2">
    <source>
        <dbReference type="Pfam" id="PF14258"/>
    </source>
</evidence>
<accession>A0A2Z2MI69</accession>
<dbReference type="SUPFAM" id="SSF52317">
    <property type="entry name" value="Class I glutamine amidotransferase-like"/>
    <property type="match status" value="1"/>
</dbReference>
<gene>
    <name evidence="3" type="ORF">A3K92_09285</name>
</gene>
<dbReference type="AlphaFoldDB" id="A0A2Z2MI69"/>
<evidence type="ECO:0000256" key="1">
    <source>
        <dbReference type="SAM" id="Phobius"/>
    </source>
</evidence>